<dbReference type="Pfam" id="PF00756">
    <property type="entry name" value="Esterase"/>
    <property type="match status" value="1"/>
</dbReference>
<dbReference type="EMBL" id="JACOOO010000004">
    <property type="protein sequence ID" value="MBC5628026.1"/>
    <property type="molecule type" value="Genomic_DNA"/>
</dbReference>
<evidence type="ECO:0000313" key="1">
    <source>
        <dbReference type="EMBL" id="MBC5628026.1"/>
    </source>
</evidence>
<gene>
    <name evidence="1" type="ORF">H8S20_03870</name>
</gene>
<comment type="caution">
    <text evidence="1">The sequence shown here is derived from an EMBL/GenBank/DDBJ whole genome shotgun (WGS) entry which is preliminary data.</text>
</comment>
<organism evidence="1 2">
    <name type="scientific">Clostridium hominis</name>
    <dbReference type="NCBI Taxonomy" id="2763036"/>
    <lineage>
        <taxon>Bacteria</taxon>
        <taxon>Bacillati</taxon>
        <taxon>Bacillota</taxon>
        <taxon>Clostridia</taxon>
        <taxon>Eubacteriales</taxon>
        <taxon>Clostridiaceae</taxon>
        <taxon>Clostridium</taxon>
    </lineage>
</organism>
<dbReference type="InterPro" id="IPR050583">
    <property type="entry name" value="Mycobacterial_A85_antigen"/>
</dbReference>
<evidence type="ECO:0000313" key="2">
    <source>
        <dbReference type="Proteomes" id="UP000596929"/>
    </source>
</evidence>
<dbReference type="PANTHER" id="PTHR48098:SF1">
    <property type="entry name" value="DIACYLGLYCEROL ACYLTRANSFERASE_MYCOLYLTRANSFERASE AG85A"/>
    <property type="match status" value="1"/>
</dbReference>
<dbReference type="InterPro" id="IPR029058">
    <property type="entry name" value="AB_hydrolase_fold"/>
</dbReference>
<name>A0ABR7D9G5_9CLOT</name>
<dbReference type="Proteomes" id="UP000596929">
    <property type="component" value="Unassembled WGS sequence"/>
</dbReference>
<dbReference type="Gene3D" id="3.40.50.1820">
    <property type="entry name" value="alpha/beta hydrolase"/>
    <property type="match status" value="1"/>
</dbReference>
<evidence type="ECO:0008006" key="3">
    <source>
        <dbReference type="Google" id="ProtNLM"/>
    </source>
</evidence>
<protein>
    <recommendedName>
        <fullName evidence="3">Esterase</fullName>
    </recommendedName>
</protein>
<reference evidence="1 2" key="1">
    <citation type="submission" date="2020-08" db="EMBL/GenBank/DDBJ databases">
        <title>Genome public.</title>
        <authorList>
            <person name="Liu C."/>
            <person name="Sun Q."/>
        </authorList>
    </citation>
    <scope>NUCLEOTIDE SEQUENCE [LARGE SCALE GENOMIC DNA]</scope>
    <source>
        <strain evidence="1 2">NSJ-6</strain>
    </source>
</reference>
<dbReference type="SUPFAM" id="SSF53474">
    <property type="entry name" value="alpha/beta-Hydrolases"/>
    <property type="match status" value="1"/>
</dbReference>
<dbReference type="PANTHER" id="PTHR48098">
    <property type="entry name" value="ENTEROCHELIN ESTERASE-RELATED"/>
    <property type="match status" value="1"/>
</dbReference>
<sequence length="225" mass="26230">MDWCFTAYYPNHYDNEKEYDVVILLHGTNGNNRTLVDRVPLEEIMKKYEDKIIILPNGFNSYYLDKVENAIINDLIPFLRENTNIRSLNLGGVSMGAFGALRLSLKYPNIFENTILISPAIWNPVPPDDCSVRKMCAFGRPFNEEIWMNNSWFRNEENLSKNNYIVIHGLQDEIVEVSNCYKFVDYCEDNNIDIKYFFINGNHDSKVVEEGIRTGFEVIFNKNVI</sequence>
<keyword evidence="2" id="KW-1185">Reference proteome</keyword>
<dbReference type="InterPro" id="IPR000801">
    <property type="entry name" value="Esterase-like"/>
</dbReference>
<accession>A0ABR7D9G5</accession>
<proteinExistence type="predicted"/>